<gene>
    <name evidence="1" type="ORF">ACFPB0_06780</name>
</gene>
<dbReference type="EMBL" id="JBHSGQ010000003">
    <property type="protein sequence ID" value="MFC4724993.1"/>
    <property type="molecule type" value="Genomic_DNA"/>
</dbReference>
<reference evidence="2" key="1">
    <citation type="journal article" date="2019" name="Int. J. Syst. Evol. Microbiol.">
        <title>The Global Catalogue of Microorganisms (GCM) 10K type strain sequencing project: providing services to taxonomists for standard genome sequencing and annotation.</title>
        <authorList>
            <consortium name="The Broad Institute Genomics Platform"/>
            <consortium name="The Broad Institute Genome Sequencing Center for Infectious Disease"/>
            <person name="Wu L."/>
            <person name="Ma J."/>
        </authorList>
    </citation>
    <scope>NUCLEOTIDE SEQUENCE [LARGE SCALE GENOMIC DNA]</scope>
    <source>
        <strain evidence="2">CCUG 62981</strain>
    </source>
</reference>
<organism evidence="1 2">
    <name type="scientific">Glycocaulis abyssi</name>
    <dbReference type="NCBI Taxonomy" id="1433403"/>
    <lineage>
        <taxon>Bacteria</taxon>
        <taxon>Pseudomonadati</taxon>
        <taxon>Pseudomonadota</taxon>
        <taxon>Alphaproteobacteria</taxon>
        <taxon>Maricaulales</taxon>
        <taxon>Maricaulaceae</taxon>
        <taxon>Glycocaulis</taxon>
    </lineage>
</organism>
<proteinExistence type="predicted"/>
<evidence type="ECO:0000313" key="2">
    <source>
        <dbReference type="Proteomes" id="UP001596024"/>
    </source>
</evidence>
<protein>
    <submittedName>
        <fullName evidence="1">Uncharacterized protein</fullName>
    </submittedName>
</protein>
<name>A0ABV9NE61_9PROT</name>
<dbReference type="RefSeq" id="WP_371392247.1">
    <property type="nucleotide sequence ID" value="NZ_CP163421.1"/>
</dbReference>
<comment type="caution">
    <text evidence="1">The sequence shown here is derived from an EMBL/GenBank/DDBJ whole genome shotgun (WGS) entry which is preliminary data.</text>
</comment>
<evidence type="ECO:0000313" key="1">
    <source>
        <dbReference type="EMBL" id="MFC4724993.1"/>
    </source>
</evidence>
<dbReference type="Proteomes" id="UP001596024">
    <property type="component" value="Unassembled WGS sequence"/>
</dbReference>
<keyword evidence="2" id="KW-1185">Reference proteome</keyword>
<sequence>MPEQATAQAVTRFFRALPPVELDAETGTRLAPAYEINRILPLITESLNETGRLPEHIDFTDVNREGFWREPWDVTSLRAYRRGNLYLIGAIVSDEREMRAQRIARPPVRWIGVFRRVDGQWHGYTLRFDSSYVPPSPLVAIDPASVPVTMERLLPRRALAEHRNGR</sequence>
<accession>A0ABV9NE61</accession>